<evidence type="ECO:0000313" key="2">
    <source>
        <dbReference type="EMBL" id="CAB4127991.1"/>
    </source>
</evidence>
<feature type="region of interest" description="Disordered" evidence="1">
    <location>
        <begin position="60"/>
        <end position="81"/>
    </location>
</feature>
<reference evidence="2" key="1">
    <citation type="submission" date="2020-04" db="EMBL/GenBank/DDBJ databases">
        <authorList>
            <person name="Chiriac C."/>
            <person name="Salcher M."/>
            <person name="Ghai R."/>
            <person name="Kavagutti S V."/>
        </authorList>
    </citation>
    <scope>NUCLEOTIDE SEQUENCE</scope>
</reference>
<dbReference type="EMBL" id="LR798276">
    <property type="protein sequence ID" value="CAB5219114.1"/>
    <property type="molecule type" value="Genomic_DNA"/>
</dbReference>
<protein>
    <submittedName>
        <fullName evidence="2">Uncharacterized protein</fullName>
    </submittedName>
</protein>
<organism evidence="2">
    <name type="scientific">uncultured Caudovirales phage</name>
    <dbReference type="NCBI Taxonomy" id="2100421"/>
    <lineage>
        <taxon>Viruses</taxon>
        <taxon>Duplodnaviria</taxon>
        <taxon>Heunggongvirae</taxon>
        <taxon>Uroviricota</taxon>
        <taxon>Caudoviricetes</taxon>
        <taxon>Peduoviridae</taxon>
        <taxon>Maltschvirus</taxon>
        <taxon>Maltschvirus maltsch</taxon>
    </lineage>
</organism>
<accession>A0A6J5L0S1</accession>
<sequence length="81" mass="9288">MYGNYPEGSMMGSGIYSTEVEYEEFECENEECGKTNPAGEVATDDWGRYAIECDFCGSTYRESSTSEDRDDYYADRDDDDY</sequence>
<name>A0A6J5L0S1_9CAUD</name>
<feature type="compositionally biased region" description="Basic and acidic residues" evidence="1">
    <location>
        <begin position="64"/>
        <end position="75"/>
    </location>
</feature>
<dbReference type="EMBL" id="LR796220">
    <property type="protein sequence ID" value="CAB4127991.1"/>
    <property type="molecule type" value="Genomic_DNA"/>
</dbReference>
<gene>
    <name evidence="2" type="ORF">UFOVP110_2</name>
    <name evidence="3" type="ORF">UFOVP223_28</name>
</gene>
<evidence type="ECO:0000256" key="1">
    <source>
        <dbReference type="SAM" id="MobiDB-lite"/>
    </source>
</evidence>
<evidence type="ECO:0000313" key="3">
    <source>
        <dbReference type="EMBL" id="CAB5219114.1"/>
    </source>
</evidence>
<proteinExistence type="predicted"/>